<feature type="active site" description="Proton acceptor" evidence="7">
    <location>
        <position position="198"/>
    </location>
</feature>
<evidence type="ECO:0000256" key="7">
    <source>
        <dbReference type="PIRSR" id="PIRSR001123-1"/>
    </source>
</evidence>
<dbReference type="SUPFAM" id="SSF101821">
    <property type="entry name" value="Aminopeptidase/glucanase lid domain"/>
    <property type="match status" value="1"/>
</dbReference>
<feature type="binding site" evidence="8">
    <location>
        <position position="170"/>
    </location>
    <ligand>
        <name>Zn(2+)</name>
        <dbReference type="ChEBI" id="CHEBI:29105"/>
        <label>2</label>
    </ligand>
</feature>
<evidence type="ECO:0000313" key="10">
    <source>
        <dbReference type="Proteomes" id="UP000184127"/>
    </source>
</evidence>
<dbReference type="PANTHER" id="PTHR32481">
    <property type="entry name" value="AMINOPEPTIDASE"/>
    <property type="match status" value="1"/>
</dbReference>
<evidence type="ECO:0000256" key="1">
    <source>
        <dbReference type="ARBA" id="ARBA00006272"/>
    </source>
</evidence>
<evidence type="ECO:0000256" key="5">
    <source>
        <dbReference type="ARBA" id="ARBA00022801"/>
    </source>
</evidence>
<feature type="binding site" evidence="8">
    <location>
        <position position="170"/>
    </location>
    <ligand>
        <name>Zn(2+)</name>
        <dbReference type="ChEBI" id="CHEBI:29105"/>
        <label>1</label>
    </ligand>
</feature>
<sequence>MLLKELTEIMGASGDEKEIRNKIKSIVEPYVDNVYVDKIGNLIACKKGKKDKPKIMLAAHMDEVGLMVKSVNEDGTLSFFPVGGVDNRILVAKTVKVGEKGINGVIGAKPIHLQKRDEQQKPLDFDSLYIDIGATSKEEALKHVSTGDYVYFDSNFEILGNGYVKAKALDDRIGCNVLIEILKNEYEYTVCAAFTVQEEVGLRGAGVAAYNVEPDFAIIVEGTVAADVTDSAPHLVSTELGKGPAISLMDRTTLYDKKLIDKIAKIADENKVPYQFRRIASGGNDAGKIHLTKGGIKTIAVSVPCRYIHSFNSVAFLEDFHNTVKLVDLIIKNIEKEALI</sequence>
<accession>A0A1M4TKH5</accession>
<dbReference type="EMBL" id="FQUR01000007">
    <property type="protein sequence ID" value="SHE44895.1"/>
    <property type="molecule type" value="Genomic_DNA"/>
</dbReference>
<protein>
    <submittedName>
        <fullName evidence="9">Endoglucanase</fullName>
    </submittedName>
</protein>
<feature type="binding site" evidence="8">
    <location>
        <position position="309"/>
    </location>
    <ligand>
        <name>Zn(2+)</name>
        <dbReference type="ChEBI" id="CHEBI:29105"/>
        <label>2</label>
    </ligand>
</feature>
<keyword evidence="5" id="KW-0378">Hydrolase</keyword>
<reference evidence="10" key="1">
    <citation type="submission" date="2016-11" db="EMBL/GenBank/DDBJ databases">
        <authorList>
            <person name="Varghese N."/>
            <person name="Submissions S."/>
        </authorList>
    </citation>
    <scope>NUCLEOTIDE SEQUENCE [LARGE SCALE GENOMIC DNA]</scope>
    <source>
        <strain evidence="10">DSM 18761</strain>
    </source>
</reference>
<organism evidence="9 10">
    <name type="scientific">Thermoanaerobacter uzonensis DSM 18761</name>
    <dbReference type="NCBI Taxonomy" id="1123369"/>
    <lineage>
        <taxon>Bacteria</taxon>
        <taxon>Bacillati</taxon>
        <taxon>Bacillota</taxon>
        <taxon>Clostridia</taxon>
        <taxon>Thermoanaerobacterales</taxon>
        <taxon>Thermoanaerobacteraceae</taxon>
        <taxon>Thermoanaerobacter</taxon>
    </lineage>
</organism>
<name>A0A1M4TKH5_9THEO</name>
<keyword evidence="2" id="KW-0031">Aminopeptidase</keyword>
<dbReference type="PIRSF" id="PIRSF001123">
    <property type="entry name" value="PepA_GA"/>
    <property type="match status" value="1"/>
</dbReference>
<keyword evidence="4 8" id="KW-0479">Metal-binding</keyword>
<evidence type="ECO:0000256" key="8">
    <source>
        <dbReference type="PIRSR" id="PIRSR001123-2"/>
    </source>
</evidence>
<evidence type="ECO:0000256" key="6">
    <source>
        <dbReference type="PIRNR" id="PIRNR001123"/>
    </source>
</evidence>
<dbReference type="PANTHER" id="PTHR32481:SF5">
    <property type="entry name" value="ENDOGLUCANASE"/>
    <property type="match status" value="1"/>
</dbReference>
<evidence type="ECO:0000256" key="3">
    <source>
        <dbReference type="ARBA" id="ARBA00022670"/>
    </source>
</evidence>
<feature type="binding site" evidence="8">
    <location>
        <position position="199"/>
    </location>
    <ligand>
        <name>Zn(2+)</name>
        <dbReference type="ChEBI" id="CHEBI:29105"/>
        <label>2</label>
    </ligand>
</feature>
<comment type="similarity">
    <text evidence="1 6">Belongs to the peptidase M42 family.</text>
</comment>
<evidence type="ECO:0000313" key="9">
    <source>
        <dbReference type="EMBL" id="SHE44895.1"/>
    </source>
</evidence>
<dbReference type="Proteomes" id="UP000184127">
    <property type="component" value="Unassembled WGS sequence"/>
</dbReference>
<dbReference type="SUPFAM" id="SSF53187">
    <property type="entry name" value="Zn-dependent exopeptidases"/>
    <property type="match status" value="1"/>
</dbReference>
<keyword evidence="3" id="KW-0645">Protease</keyword>
<feature type="binding site" evidence="8">
    <location>
        <position position="221"/>
    </location>
    <ligand>
        <name>Zn(2+)</name>
        <dbReference type="ChEBI" id="CHEBI:29105"/>
        <label>1</label>
    </ligand>
</feature>
<dbReference type="AlphaFoldDB" id="A0A1M4TKH5"/>
<comment type="cofactor">
    <cofactor evidence="8">
        <name>a divalent metal cation</name>
        <dbReference type="ChEBI" id="CHEBI:60240"/>
    </cofactor>
    <text evidence="8">Binds 2 divalent metal cations per subunit.</text>
</comment>
<dbReference type="InterPro" id="IPR008007">
    <property type="entry name" value="Peptidase_M42"/>
</dbReference>
<gene>
    <name evidence="9" type="ORF">SAMN02745195_00392</name>
</gene>
<feature type="binding site" evidence="8">
    <location>
        <position position="60"/>
    </location>
    <ligand>
        <name>Zn(2+)</name>
        <dbReference type="ChEBI" id="CHEBI:29105"/>
        <label>1</label>
    </ligand>
</feature>
<dbReference type="RefSeq" id="WP_072967005.1">
    <property type="nucleotide sequence ID" value="NZ_FQUR01000007.1"/>
</dbReference>
<dbReference type="GO" id="GO:0004177">
    <property type="term" value="F:aminopeptidase activity"/>
    <property type="evidence" value="ECO:0007669"/>
    <property type="project" value="UniProtKB-UniRule"/>
</dbReference>
<dbReference type="GO" id="GO:0006508">
    <property type="term" value="P:proteolysis"/>
    <property type="evidence" value="ECO:0007669"/>
    <property type="project" value="UniProtKB-KW"/>
</dbReference>
<dbReference type="InterPro" id="IPR023367">
    <property type="entry name" value="Peptidase_M42_dom2"/>
</dbReference>
<evidence type="ECO:0000256" key="2">
    <source>
        <dbReference type="ARBA" id="ARBA00022438"/>
    </source>
</evidence>
<proteinExistence type="inferred from homology"/>
<dbReference type="CDD" id="cd05656">
    <property type="entry name" value="M42_Frv"/>
    <property type="match status" value="1"/>
</dbReference>
<dbReference type="Gene3D" id="3.40.630.10">
    <property type="entry name" value="Zn peptidases"/>
    <property type="match status" value="1"/>
</dbReference>
<evidence type="ECO:0000256" key="4">
    <source>
        <dbReference type="ARBA" id="ARBA00022723"/>
    </source>
</evidence>
<keyword evidence="10" id="KW-1185">Reference proteome</keyword>
<dbReference type="Gene3D" id="2.40.30.40">
    <property type="entry name" value="Peptidase M42, domain 2"/>
    <property type="match status" value="1"/>
</dbReference>
<dbReference type="GO" id="GO:0046872">
    <property type="term" value="F:metal ion binding"/>
    <property type="evidence" value="ECO:0007669"/>
    <property type="project" value="UniProtKB-UniRule"/>
</dbReference>
<dbReference type="InterPro" id="IPR051464">
    <property type="entry name" value="Peptidase_M42_aminopept"/>
</dbReference>
<dbReference type="Pfam" id="PF05343">
    <property type="entry name" value="Peptidase_M42"/>
    <property type="match status" value="1"/>
</dbReference>